<dbReference type="InterPro" id="IPR003599">
    <property type="entry name" value="Ig_sub"/>
</dbReference>
<keyword evidence="3" id="KW-1185">Reference proteome</keyword>
<feature type="domain" description="Immunoglobulin" evidence="1">
    <location>
        <begin position="159"/>
        <end position="260"/>
    </location>
</feature>
<dbReference type="Gene3D" id="2.60.40.10">
    <property type="entry name" value="Immunoglobulins"/>
    <property type="match status" value="2"/>
</dbReference>
<organism evidence="2 3">
    <name type="scientific">Cirrhinus molitorella</name>
    <name type="common">mud carp</name>
    <dbReference type="NCBI Taxonomy" id="172907"/>
    <lineage>
        <taxon>Eukaryota</taxon>
        <taxon>Metazoa</taxon>
        <taxon>Chordata</taxon>
        <taxon>Craniata</taxon>
        <taxon>Vertebrata</taxon>
        <taxon>Euteleostomi</taxon>
        <taxon>Actinopterygii</taxon>
        <taxon>Neopterygii</taxon>
        <taxon>Teleostei</taxon>
        <taxon>Ostariophysi</taxon>
        <taxon>Cypriniformes</taxon>
        <taxon>Cyprinidae</taxon>
        <taxon>Labeoninae</taxon>
        <taxon>Labeonini</taxon>
        <taxon>Cirrhinus</taxon>
    </lineage>
</organism>
<name>A0ABR3LFN6_9TELE</name>
<dbReference type="InterPro" id="IPR013783">
    <property type="entry name" value="Ig-like_fold"/>
</dbReference>
<dbReference type="SMART" id="SM00409">
    <property type="entry name" value="IG"/>
    <property type="match status" value="2"/>
</dbReference>
<dbReference type="EMBL" id="JAYMGO010000022">
    <property type="protein sequence ID" value="KAL1251675.1"/>
    <property type="molecule type" value="Genomic_DNA"/>
</dbReference>
<feature type="non-terminal residue" evidence="2">
    <location>
        <position position="265"/>
    </location>
</feature>
<feature type="non-terminal residue" evidence="2">
    <location>
        <position position="1"/>
    </location>
</feature>
<evidence type="ECO:0000259" key="1">
    <source>
        <dbReference type="SMART" id="SM00409"/>
    </source>
</evidence>
<evidence type="ECO:0000313" key="3">
    <source>
        <dbReference type="Proteomes" id="UP001558613"/>
    </source>
</evidence>
<protein>
    <recommendedName>
        <fullName evidence="1">Immunoglobulin domain-containing protein</fullName>
    </recommendedName>
</protein>
<reference evidence="2 3" key="1">
    <citation type="submission" date="2023-09" db="EMBL/GenBank/DDBJ databases">
        <authorList>
            <person name="Wang M."/>
        </authorList>
    </citation>
    <scope>NUCLEOTIDE SEQUENCE [LARGE SCALE GENOMIC DNA]</scope>
    <source>
        <strain evidence="2">GT-2023</strain>
        <tissue evidence="2">Liver</tissue>
    </source>
</reference>
<dbReference type="InterPro" id="IPR013106">
    <property type="entry name" value="Ig_V-set"/>
</dbReference>
<dbReference type="Pfam" id="PF07686">
    <property type="entry name" value="V-set"/>
    <property type="match status" value="2"/>
</dbReference>
<dbReference type="Proteomes" id="UP001558613">
    <property type="component" value="Unassembled WGS sequence"/>
</dbReference>
<gene>
    <name evidence="2" type="ORF">QQF64_019471</name>
</gene>
<feature type="domain" description="Immunoglobulin" evidence="1">
    <location>
        <begin position="50"/>
        <end position="152"/>
    </location>
</feature>
<dbReference type="Gene3D" id="2.60.40.2710">
    <property type="match status" value="1"/>
</dbReference>
<dbReference type="PANTHER" id="PTHR21063:SF4">
    <property type="entry name" value="CD48 ANTIGEN-RELATED"/>
    <property type="match status" value="1"/>
</dbReference>
<proteinExistence type="predicted"/>
<sequence>VNQNGCLTIKDTRTTDSGIYKLQMIISHSSFSITRVKRFSVTITVSVSDEVSVSVTKGDSVILHTGVETNQQEDIKWYFNSNSIAQISGVSRFICTDVQCNAAAERFRGRLKLDSQTGSLTITNIRNTDVGVYELKFIDSSSSSKKIFRFVSGVSAADQEVVNRNEGQSVTLDCSEIRKPNEVKTWYFKDTLISQITDDPRTTCADVQCKDGDERFRDRLEVNQNGCLTIKDTRTTDSGIYKLQMIISHRSFSITRVKRFSVTIP</sequence>
<accession>A0ABR3LFN6</accession>
<dbReference type="PANTHER" id="PTHR21063">
    <property type="entry name" value="LFA-3"/>
    <property type="match status" value="1"/>
</dbReference>
<dbReference type="SUPFAM" id="SSF48726">
    <property type="entry name" value="Immunoglobulin"/>
    <property type="match status" value="2"/>
</dbReference>
<dbReference type="InterPro" id="IPR036179">
    <property type="entry name" value="Ig-like_dom_sf"/>
</dbReference>
<comment type="caution">
    <text evidence="2">The sequence shown here is derived from an EMBL/GenBank/DDBJ whole genome shotgun (WGS) entry which is preliminary data.</text>
</comment>
<evidence type="ECO:0000313" key="2">
    <source>
        <dbReference type="EMBL" id="KAL1251675.1"/>
    </source>
</evidence>